<evidence type="ECO:0000313" key="3">
    <source>
        <dbReference type="Proteomes" id="UP001630127"/>
    </source>
</evidence>
<sequence>MADELTELLQKFSLAGKELEGPEFTEEDMQNCILECEKSLIGKIFGDKAVNFLGIRNFVKQICRFEENTGEGKNDSQFRVWLKANGGRKSSPRESYSNKGIGKGDKNMGLDVQNDKISTKSGGERSSEAEEKGKEVSRGELGVGKEELQVIITKEWARGNENERRIDGKNERLEEEKQGDSEIVDVEEKGYGDEMAIEEQQGKNRGIWANPNRGNLSEEAPKVKQEAHN</sequence>
<proteinExistence type="predicted"/>
<evidence type="ECO:0000313" key="2">
    <source>
        <dbReference type="EMBL" id="KAL3537579.1"/>
    </source>
</evidence>
<reference evidence="2 3" key="1">
    <citation type="submission" date="2024-11" db="EMBL/GenBank/DDBJ databases">
        <title>A near-complete genome assembly of Cinchona calisaya.</title>
        <authorList>
            <person name="Lian D.C."/>
            <person name="Zhao X.W."/>
            <person name="Wei L."/>
        </authorList>
    </citation>
    <scope>NUCLEOTIDE SEQUENCE [LARGE SCALE GENOMIC DNA]</scope>
    <source>
        <tissue evidence="2">Nenye</tissue>
    </source>
</reference>
<feature type="compositionally biased region" description="Basic and acidic residues" evidence="1">
    <location>
        <begin position="158"/>
        <end position="192"/>
    </location>
</feature>
<feature type="compositionally biased region" description="Basic and acidic residues" evidence="1">
    <location>
        <begin position="219"/>
        <end position="229"/>
    </location>
</feature>
<feature type="region of interest" description="Disordered" evidence="1">
    <location>
        <begin position="158"/>
        <end position="229"/>
    </location>
</feature>
<dbReference type="AlphaFoldDB" id="A0ABD3B283"/>
<organism evidence="2 3">
    <name type="scientific">Cinchona calisaya</name>
    <dbReference type="NCBI Taxonomy" id="153742"/>
    <lineage>
        <taxon>Eukaryota</taxon>
        <taxon>Viridiplantae</taxon>
        <taxon>Streptophyta</taxon>
        <taxon>Embryophyta</taxon>
        <taxon>Tracheophyta</taxon>
        <taxon>Spermatophyta</taxon>
        <taxon>Magnoliopsida</taxon>
        <taxon>eudicotyledons</taxon>
        <taxon>Gunneridae</taxon>
        <taxon>Pentapetalae</taxon>
        <taxon>asterids</taxon>
        <taxon>lamiids</taxon>
        <taxon>Gentianales</taxon>
        <taxon>Rubiaceae</taxon>
        <taxon>Cinchonoideae</taxon>
        <taxon>Cinchoneae</taxon>
        <taxon>Cinchona</taxon>
    </lineage>
</organism>
<evidence type="ECO:0000256" key="1">
    <source>
        <dbReference type="SAM" id="MobiDB-lite"/>
    </source>
</evidence>
<accession>A0ABD3B283</accession>
<feature type="compositionally biased region" description="Basic and acidic residues" evidence="1">
    <location>
        <begin position="102"/>
        <end position="141"/>
    </location>
</feature>
<gene>
    <name evidence="2" type="ORF">ACH5RR_000945</name>
</gene>
<comment type="caution">
    <text evidence="2">The sequence shown here is derived from an EMBL/GenBank/DDBJ whole genome shotgun (WGS) entry which is preliminary data.</text>
</comment>
<protein>
    <submittedName>
        <fullName evidence="2">Uncharacterized protein</fullName>
    </submittedName>
</protein>
<keyword evidence="3" id="KW-1185">Reference proteome</keyword>
<dbReference type="Proteomes" id="UP001630127">
    <property type="component" value="Unassembled WGS sequence"/>
</dbReference>
<dbReference type="EMBL" id="JBJUIK010000001">
    <property type="protein sequence ID" value="KAL3537579.1"/>
    <property type="molecule type" value="Genomic_DNA"/>
</dbReference>
<feature type="region of interest" description="Disordered" evidence="1">
    <location>
        <begin position="85"/>
        <end position="141"/>
    </location>
</feature>
<name>A0ABD3B283_9GENT</name>